<dbReference type="Proteomes" id="UP000039865">
    <property type="component" value="Unassembled WGS sequence"/>
</dbReference>
<dbReference type="Gene3D" id="2.60.120.10">
    <property type="entry name" value="Jelly Rolls"/>
    <property type="match status" value="1"/>
</dbReference>
<proteinExistence type="predicted"/>
<accession>A0A078AKJ1</accession>
<protein>
    <recommendedName>
        <fullName evidence="2">Cyclic nucleotide-binding domain-containing protein</fullName>
    </recommendedName>
</protein>
<sequence>MAFFRRLSLDAVKESLQYKFLSQIHFQQKKESFEKNKVIQIVKFLKSCDIFAQYPIKNLQKLALVFDEIHVNKGKTVYSEGEDVDGFYLIYSGEFQIQKTLNEKEKDRKAKIQLNLPQKIIMKRKIFKEKLKKNGTQIQTTVNQSLIQLDPYKKAIEDHRNEEINTKQKKDEAIKLLNLTNPEMKRVAKKFNHQKFKVYFDTEPDKIKLYKSIQKKKRELEELSLKKEQDQLQRVYNQKLALSKSNSRESVVLNPPILHSYISRSQESSQSPDNKLNLMMRKAMISKLKDAINFMDQQTKQQGLDDSQCSRNLLVLDETDTRMAMLSTNTNTVRQTMQKFLLKKIKSTPAELESNINKTQKTKPQAFYQTMYGMKLNKTISQQENINKSFNRTQKLMNQTPNLPPRPQTHIDVKTKAKRIETSNSMNRSMKQPPKPSKVQQQSFMNNNSWSRVFTESNSRKSSCKEINIDKEISKLERAQSSLERLIMLGQYAPTQEVFTKVVTQNSMNEEIKNMQLDSVSTTHENPLDTVNNNSLDNTIQYYHKESIGKRLQEMANLEENEEIEQKKPEKKNVAINTYLDIEKGKIRYMRKTLNGFFKTKKLKVKLK</sequence>
<evidence type="ECO:0000259" key="2">
    <source>
        <dbReference type="PROSITE" id="PS50042"/>
    </source>
</evidence>
<dbReference type="InterPro" id="IPR018490">
    <property type="entry name" value="cNMP-bd_dom_sf"/>
</dbReference>
<dbReference type="InParanoid" id="A0A078AKJ1"/>
<feature type="domain" description="Cyclic nucleotide-binding" evidence="2">
    <location>
        <begin position="50"/>
        <end position="97"/>
    </location>
</feature>
<gene>
    <name evidence="3" type="primary">Contig4191.g4493</name>
    <name evidence="3" type="ORF">STYLEM_11423</name>
</gene>
<dbReference type="EMBL" id="CCKQ01010871">
    <property type="protein sequence ID" value="CDW82391.1"/>
    <property type="molecule type" value="Genomic_DNA"/>
</dbReference>
<dbReference type="SUPFAM" id="SSF51206">
    <property type="entry name" value="cAMP-binding domain-like"/>
    <property type="match status" value="1"/>
</dbReference>
<keyword evidence="1" id="KW-0175">Coiled coil</keyword>
<organism evidence="3 4">
    <name type="scientific">Stylonychia lemnae</name>
    <name type="common">Ciliate</name>
    <dbReference type="NCBI Taxonomy" id="5949"/>
    <lineage>
        <taxon>Eukaryota</taxon>
        <taxon>Sar</taxon>
        <taxon>Alveolata</taxon>
        <taxon>Ciliophora</taxon>
        <taxon>Intramacronucleata</taxon>
        <taxon>Spirotrichea</taxon>
        <taxon>Stichotrichia</taxon>
        <taxon>Sporadotrichida</taxon>
        <taxon>Oxytrichidae</taxon>
        <taxon>Stylonychinae</taxon>
        <taxon>Stylonychia</taxon>
    </lineage>
</organism>
<dbReference type="InterPro" id="IPR000595">
    <property type="entry name" value="cNMP-bd_dom"/>
</dbReference>
<reference evidence="3 4" key="1">
    <citation type="submission" date="2014-06" db="EMBL/GenBank/DDBJ databases">
        <authorList>
            <person name="Swart Estienne"/>
        </authorList>
    </citation>
    <scope>NUCLEOTIDE SEQUENCE [LARGE SCALE GENOMIC DNA]</scope>
    <source>
        <strain evidence="3 4">130c</strain>
    </source>
</reference>
<feature type="coiled-coil region" evidence="1">
    <location>
        <begin position="206"/>
        <end position="233"/>
    </location>
</feature>
<name>A0A078AKJ1_STYLE</name>
<dbReference type="PROSITE" id="PS50042">
    <property type="entry name" value="CNMP_BINDING_3"/>
    <property type="match status" value="1"/>
</dbReference>
<dbReference type="InterPro" id="IPR014710">
    <property type="entry name" value="RmlC-like_jellyroll"/>
</dbReference>
<keyword evidence="4" id="KW-1185">Reference proteome</keyword>
<evidence type="ECO:0000313" key="3">
    <source>
        <dbReference type="EMBL" id="CDW82391.1"/>
    </source>
</evidence>
<dbReference type="AlphaFoldDB" id="A0A078AKJ1"/>
<evidence type="ECO:0000313" key="4">
    <source>
        <dbReference type="Proteomes" id="UP000039865"/>
    </source>
</evidence>
<evidence type="ECO:0000256" key="1">
    <source>
        <dbReference type="SAM" id="Coils"/>
    </source>
</evidence>